<dbReference type="Pfam" id="PF12796">
    <property type="entry name" value="Ank_2"/>
    <property type="match status" value="2"/>
</dbReference>
<dbReference type="InterPro" id="IPR002110">
    <property type="entry name" value="Ankyrin_rpt"/>
</dbReference>
<dbReference type="Pfam" id="PF13637">
    <property type="entry name" value="Ank_4"/>
    <property type="match status" value="1"/>
</dbReference>
<organism evidence="2">
    <name type="scientific">Shearwaterpox virus</name>
    <dbReference type="NCBI Taxonomy" id="1974596"/>
    <lineage>
        <taxon>Viruses</taxon>
        <taxon>Varidnaviria</taxon>
        <taxon>Bamfordvirae</taxon>
        <taxon>Nucleocytoviricota</taxon>
        <taxon>Pokkesviricetes</taxon>
        <taxon>Chitovirales</taxon>
        <taxon>Poxviridae</taxon>
        <taxon>Chordopoxvirinae</taxon>
        <taxon>Avipoxvirus</taxon>
        <taxon>Avipoxvirus canarypox</taxon>
        <taxon>Canarypox virus</taxon>
    </lineage>
</organism>
<dbReference type="PRINTS" id="PR01415">
    <property type="entry name" value="ANKYRIN"/>
</dbReference>
<name>A0A1V0QG00_CNPV</name>
<dbReference type="Gene3D" id="1.25.40.20">
    <property type="entry name" value="Ankyrin repeat-containing domain"/>
    <property type="match status" value="2"/>
</dbReference>
<dbReference type="PROSITE" id="PS50088">
    <property type="entry name" value="ANK_REPEAT"/>
    <property type="match status" value="3"/>
</dbReference>
<dbReference type="PROSITE" id="PS50297">
    <property type="entry name" value="ANK_REP_REGION"/>
    <property type="match status" value="3"/>
</dbReference>
<accession>A0A1V0QG00</accession>
<dbReference type="PANTHER" id="PTHR46224:SF64">
    <property type="entry name" value="IQ MOTIF AND ANKYRIN REPEAT DOMAIN-CONTAINING PROTEIN 1"/>
    <property type="match status" value="1"/>
</dbReference>
<dbReference type="PANTHER" id="PTHR46224">
    <property type="entry name" value="ANKYRIN REPEAT FAMILY PROTEIN"/>
    <property type="match status" value="1"/>
</dbReference>
<dbReference type="InterPro" id="IPR036770">
    <property type="entry name" value="Ankyrin_rpt-contain_sf"/>
</dbReference>
<dbReference type="EMBL" id="KX857215">
    <property type="protein sequence ID" value="ARE67256.1"/>
    <property type="molecule type" value="Genomic_DNA"/>
</dbReference>
<sequence>MSYEYLTKVTLGTNKILCNIIENYLESSLPSPSKFIIKTLLYKAVEFRNVNAVKKILQNDIEYVKVDSHGVSPLHIIAMPPNFSLIDADMYSEFNEISNRLQKSKDSNEFQRVSLLRTIIEYGNDSDINKCLTLVKTDIQSNEEIDIIDLLIKKGIDINIKDDLGNTALHYSCDYAKGSKIVKKLLDCGADPNIVNDLGVTPLACAVNTCNEILVDILLNNDANPDSSSSYFLGTNVLHTAVRSGNIDIVRSLLTAGANPNVGDKSGVTPLHVAAANKDSYLLMEMLLDSGADPNIKCANGFTPLFNAIHDYNRIKLLFLYGADINIIDSYGNTPLTHLTNFENKYVNSIIVLQICLLKKGYNDEKLFPEGMVKNLNFIESNDILKAIAKKCNSLIRYKKSKDILADDVLAELLEEEYAIDRWRTTCIIS</sequence>
<evidence type="ECO:0000256" key="1">
    <source>
        <dbReference type="PROSITE-ProRule" id="PRU00023"/>
    </source>
</evidence>
<feature type="repeat" description="ANK" evidence="1">
    <location>
        <begin position="266"/>
        <end position="299"/>
    </location>
</feature>
<protein>
    <submittedName>
        <fullName evidence="2">SWPV2-ORF037</fullName>
    </submittedName>
</protein>
<evidence type="ECO:0000313" key="2">
    <source>
        <dbReference type="EMBL" id="ARE67256.1"/>
    </source>
</evidence>
<dbReference type="InterPro" id="IPR051616">
    <property type="entry name" value="Cul2-RING_E3_ligase_SR"/>
</dbReference>
<dbReference type="Proteomes" id="UP000319767">
    <property type="component" value="Segment"/>
</dbReference>
<proteinExistence type="predicted"/>
<gene>
    <name evidence="2" type="primary">SWPV2-037</name>
</gene>
<dbReference type="SMART" id="SM00248">
    <property type="entry name" value="ANK"/>
    <property type="match status" value="7"/>
</dbReference>
<feature type="repeat" description="ANK" evidence="1">
    <location>
        <begin position="233"/>
        <end position="265"/>
    </location>
</feature>
<keyword evidence="1" id="KW-0040">ANK repeat</keyword>
<dbReference type="SUPFAM" id="SSF48403">
    <property type="entry name" value="Ankyrin repeat"/>
    <property type="match status" value="1"/>
</dbReference>
<reference evidence="2" key="1">
    <citation type="journal article" date="2017" name="BMC Genomics">
        <title>Genomic characterization of two novel pathogenic avipoxviruses isolated from pacific shearwaters (Ardenna spp.).</title>
        <authorList>
            <person name="Sarker S."/>
            <person name="Das S."/>
            <person name="Lavers J.L."/>
            <person name="Hutton I."/>
            <person name="Helbig K."/>
            <person name="Imbery J."/>
            <person name="Upton C."/>
            <person name="Raidal S.R."/>
        </authorList>
    </citation>
    <scope>NUCLEOTIDE SEQUENCE [LARGE SCALE GENOMIC DNA]</scope>
    <source>
        <strain evidence="2">SWPV-2</strain>
    </source>
</reference>
<feature type="repeat" description="ANK" evidence="1">
    <location>
        <begin position="164"/>
        <end position="197"/>
    </location>
</feature>